<dbReference type="Proteomes" id="UP000472262">
    <property type="component" value="Unassembled WGS sequence"/>
</dbReference>
<feature type="domain" description="PDZ" evidence="4">
    <location>
        <begin position="58"/>
        <end position="128"/>
    </location>
</feature>
<evidence type="ECO:0000256" key="1">
    <source>
        <dbReference type="ARBA" id="ARBA00004316"/>
    </source>
</evidence>
<proteinExistence type="predicted"/>
<dbReference type="SUPFAM" id="SSF50156">
    <property type="entry name" value="PDZ domain-like"/>
    <property type="match status" value="1"/>
</dbReference>
<evidence type="ECO:0000256" key="3">
    <source>
        <dbReference type="ARBA" id="ARBA00023273"/>
    </source>
</evidence>
<protein>
    <recommendedName>
        <fullName evidence="4">PDZ domain-containing protein</fullName>
    </recommendedName>
</protein>
<dbReference type="AlphaFoldDB" id="A0A672K1Q8"/>
<dbReference type="GO" id="GO:0005929">
    <property type="term" value="C:cilium"/>
    <property type="evidence" value="ECO:0007669"/>
    <property type="project" value="TreeGrafter"/>
</dbReference>
<evidence type="ECO:0000259" key="4">
    <source>
        <dbReference type="PROSITE" id="PS50106"/>
    </source>
</evidence>
<reference evidence="5" key="1">
    <citation type="submission" date="2025-08" db="UniProtKB">
        <authorList>
            <consortium name="Ensembl"/>
        </authorList>
    </citation>
    <scope>IDENTIFICATION</scope>
</reference>
<dbReference type="FunFam" id="2.30.42.10:FF:000090">
    <property type="entry name" value="PDZ domain containing 7"/>
    <property type="match status" value="1"/>
</dbReference>
<dbReference type="Ensembl" id="ENSSGRT00000004409.1">
    <property type="protein sequence ID" value="ENSSGRP00000004058.1"/>
    <property type="gene ID" value="ENSSGRG00000002466.1"/>
</dbReference>
<organism evidence="5 6">
    <name type="scientific">Sinocyclocheilus grahami</name>
    <name type="common">Dianchi golden-line fish</name>
    <name type="synonym">Barbus grahami</name>
    <dbReference type="NCBI Taxonomy" id="75366"/>
    <lineage>
        <taxon>Eukaryota</taxon>
        <taxon>Metazoa</taxon>
        <taxon>Chordata</taxon>
        <taxon>Craniata</taxon>
        <taxon>Vertebrata</taxon>
        <taxon>Euteleostomi</taxon>
        <taxon>Actinopterygii</taxon>
        <taxon>Neopterygii</taxon>
        <taxon>Teleostei</taxon>
        <taxon>Ostariophysi</taxon>
        <taxon>Cypriniformes</taxon>
        <taxon>Cyprinidae</taxon>
        <taxon>Cyprininae</taxon>
        <taxon>Sinocyclocheilus</taxon>
    </lineage>
</organism>
<dbReference type="CDD" id="cd10834">
    <property type="entry name" value="PDZ2_PDZD7-like"/>
    <property type="match status" value="1"/>
</dbReference>
<dbReference type="Gene3D" id="2.30.42.10">
    <property type="match status" value="1"/>
</dbReference>
<evidence type="ECO:0000256" key="2">
    <source>
        <dbReference type="ARBA" id="ARBA00022737"/>
    </source>
</evidence>
<dbReference type="PANTHER" id="PTHR23116">
    <property type="entry name" value="PDZ DOMAIN CONTAINING WHIRLIN AND HARMONIN-RELATED"/>
    <property type="match status" value="1"/>
</dbReference>
<name>A0A672K1Q8_SINGR</name>
<dbReference type="GO" id="GO:0060088">
    <property type="term" value="P:auditory receptor cell stereocilium organization"/>
    <property type="evidence" value="ECO:0007669"/>
    <property type="project" value="TreeGrafter"/>
</dbReference>
<dbReference type="OMA" id="RRIVHMY"/>
<reference evidence="5" key="2">
    <citation type="submission" date="2025-09" db="UniProtKB">
        <authorList>
            <consortium name="Ensembl"/>
        </authorList>
    </citation>
    <scope>IDENTIFICATION</scope>
</reference>
<keyword evidence="6" id="KW-1185">Reference proteome</keyword>
<dbReference type="PROSITE" id="PS50106">
    <property type="entry name" value="PDZ"/>
    <property type="match status" value="1"/>
</dbReference>
<dbReference type="InParanoid" id="A0A672K1Q8"/>
<accession>A0A672K1Q8</accession>
<dbReference type="InterPro" id="IPR001478">
    <property type="entry name" value="PDZ"/>
</dbReference>
<evidence type="ECO:0000313" key="5">
    <source>
        <dbReference type="Ensembl" id="ENSSGRP00000004058.1"/>
    </source>
</evidence>
<evidence type="ECO:0000313" key="6">
    <source>
        <dbReference type="Proteomes" id="UP000472262"/>
    </source>
</evidence>
<keyword evidence="3" id="KW-0966">Cell projection</keyword>
<dbReference type="InterPro" id="IPR036034">
    <property type="entry name" value="PDZ_sf"/>
</dbReference>
<dbReference type="GO" id="GO:0007605">
    <property type="term" value="P:sensory perception of sound"/>
    <property type="evidence" value="ECO:0007669"/>
    <property type="project" value="TreeGrafter"/>
</dbReference>
<dbReference type="SMART" id="SM00228">
    <property type="entry name" value="PDZ"/>
    <property type="match status" value="1"/>
</dbReference>
<dbReference type="Pfam" id="PF00595">
    <property type="entry name" value="PDZ"/>
    <property type="match status" value="1"/>
</dbReference>
<dbReference type="GO" id="GO:0002142">
    <property type="term" value="C:stereocilia ankle link complex"/>
    <property type="evidence" value="ECO:0007669"/>
    <property type="project" value="TreeGrafter"/>
</dbReference>
<dbReference type="GO" id="GO:0032426">
    <property type="term" value="C:stereocilium tip"/>
    <property type="evidence" value="ECO:0007669"/>
    <property type="project" value="TreeGrafter"/>
</dbReference>
<dbReference type="InterPro" id="IPR051844">
    <property type="entry name" value="USH2_Complex_Protein"/>
</dbReference>
<keyword evidence="2" id="KW-0677">Repeat</keyword>
<dbReference type="PANTHER" id="PTHR23116:SF29">
    <property type="entry name" value="PDZ DOMAIN-CONTAINING PROTEIN 7"/>
    <property type="match status" value="1"/>
</dbReference>
<dbReference type="GO" id="GO:0005886">
    <property type="term" value="C:plasma membrane"/>
    <property type="evidence" value="ECO:0007669"/>
    <property type="project" value="TreeGrafter"/>
</dbReference>
<sequence length="170" mass="19288">MCHQWFNRNFMKLSLLPFWALKTLSVAFLVDLIHRRMVVEESGRTPSETSSDGALRRIVHLYTTSDDYCLGFNIRGGKEFGLGIYVSKLDPGGLAEQNGIKMGDQILAANGVSFEDITHSNAVEVLKSHTHVMLTIKVRITKTLAIDLIFDHLRFSALSTYNFFLSYLWE</sequence>
<comment type="subcellular location">
    <subcellularLocation>
        <location evidence="1">Cell projection</location>
    </subcellularLocation>
</comment>